<sequence length="1452" mass="165239">MNETHEMLIINGKKSAVNTSQVQIQNKIRKLSVISGKEKANGPENDPRGSSGSSIDPKLCDTIQFSIATTDFLVNFGQKILNTIKKELGINNARIINGKLKLFGNNVAITKINSYLEKALYVKKASITHGMKQHLELNCNGRLWKEFSKRHHVGTSFENARLHKKNNGNNSQIKDSSCRRQRHHSGGGPHGFKSNSTSRDVNFSPDRRSGGERRGNCNRDQREGRRFHDDQSMRNSIPGLRNLNLNDHHKNTCKRDIDDLGQGNRRERYNAKNTEYEDETNQEEEYNNDGNDNDYDDDDDDDDTNSQLSDSDISLSSNSSINSFNTDDVHDRAQQPVEITLCSDSEVSLSNAIAELQSYSFSIKSWVLSDEELTFILKQQQRGKPPRNSISIKDRSMQIKFYLRRLIQNPFLHIFLYFTRGIWHVNVSGFKSDVHFAVLKVRDYLNDVVDNEVHIPISGAMASFLRKKASSYINRLKNRLNIQIIIFSPFRRNDNTNEDDNDNHCLKLIAPVSRIHLAQTKIETFLENLFEQQQDFPCDTWDISKIISENIITFLKKVYNSDDYDAIGFVKFYNSSIERRQTTPKVTITVVALNEEMADNVIQQCKNLVEGYYVWQLSLDEYRTLHNILLVQRRPGITQLKQEWNTNVQLEDETNTIVIPARSKMIADEIKDTLRNLAAGKPNRIASISITIPIHLNIRRFVYQAIQPLLDEVKTKRVYIDSKDRNGLTLHGRSEAINSVQDKINNIIIDIKQKLVTNRFKLPFVESELLRGNSYDIPRRIERETNTVIRDVKIDMKSLKSNSNDNDGTNLTLTCVANSRGQTILVKKGDITKINDIDAIVNAANGPLYHAGGVDKAICDAAGRALDQECKELIAKNRNLPILTGTAVKTTAGYLPYKAVIHAIGPQYADGNQQERSLLFSSVLSSLRLAEQEGYNSVALPAISAATYGFPLQDCTNILIRAIKQFFADFPQSNLRKVVLLDIDDIACNSFAREVIHDHTNANANNDDDITNCNLPPLTARWCWLDDDGEKNYDDNHMRQIEDALQQHLRTSIPSTLILDCDNLKTGKIVRYRIHFLRNLRQVLTINPSALANRFVCGYQKRESTKVKRDIIRYPLPIQPKTTSVAYKPKPLDTYHLNVQSRADDWDIIGITNVEVTQAASAIKKAIESATISEPFSINLSEDIDAHKTAINNIAIQQSIKVDFRQDSTGNLSLKLNGLQQNVLQAKLQISLYVQDILRMEADKDNELNIPNEWGEQEEQCKLVELPKNHPDFIRIENRMKETISNVKIDKIERVQNLRLWNHYAFRRRTLRQELSDKPDLQIEMELFHGTRATLPSEIFNGECGFDLSYCTSGLWGLGTYFAMSASYSCQSYSYGLADGKRQVFLAQVLTGDVFDYKNKNDPTLRRAPKKNESISGGKRYDSVLGETGGSKVYIVFENRVAYPTFLITFTQ</sequence>
<keyword evidence="13" id="KW-1185">Reference proteome</keyword>
<dbReference type="GO" id="GO:0070212">
    <property type="term" value="P:protein poly-ADP-ribosylation"/>
    <property type="evidence" value="ECO:0007669"/>
    <property type="project" value="TreeGrafter"/>
</dbReference>
<dbReference type="InterPro" id="IPR052056">
    <property type="entry name" value="Mono-ARTD/PARP"/>
</dbReference>
<evidence type="ECO:0000256" key="6">
    <source>
        <dbReference type="RuleBase" id="RU362114"/>
    </source>
</evidence>
<name>A0A813TBF6_9BILA</name>
<evidence type="ECO:0000256" key="3">
    <source>
        <dbReference type="ARBA" id="ARBA00022679"/>
    </source>
</evidence>
<dbReference type="InterPro" id="IPR002589">
    <property type="entry name" value="Macro_dom"/>
</dbReference>
<dbReference type="EMBL" id="CAJNOM010000018">
    <property type="protein sequence ID" value="CAF0812404.1"/>
    <property type="molecule type" value="Genomic_DNA"/>
</dbReference>
<keyword evidence="5" id="KW-0539">Nucleus</keyword>
<feature type="region of interest" description="Disordered" evidence="7">
    <location>
        <begin position="35"/>
        <end position="55"/>
    </location>
</feature>
<dbReference type="GO" id="GO:0010629">
    <property type="term" value="P:negative regulation of gene expression"/>
    <property type="evidence" value="ECO:0007669"/>
    <property type="project" value="TreeGrafter"/>
</dbReference>
<evidence type="ECO:0000313" key="11">
    <source>
        <dbReference type="EMBL" id="CAF0812404.1"/>
    </source>
</evidence>
<evidence type="ECO:0000313" key="12">
    <source>
        <dbReference type="EMBL" id="CAF0819066.1"/>
    </source>
</evidence>
<accession>A0A813TBF6</accession>
<dbReference type="SUPFAM" id="SSF56399">
    <property type="entry name" value="ADP-ribosylation"/>
    <property type="match status" value="1"/>
</dbReference>
<feature type="compositionally biased region" description="Low complexity" evidence="7">
    <location>
        <begin position="305"/>
        <end position="323"/>
    </location>
</feature>
<dbReference type="InterPro" id="IPR043472">
    <property type="entry name" value="Macro_dom-like"/>
</dbReference>
<protein>
    <recommendedName>
        <fullName evidence="6">Poly [ADP-ribose] polymerase</fullName>
        <shortName evidence="6">PARP</shortName>
        <ecNumber evidence="6">2.4.2.-</ecNumber>
    </recommendedName>
</protein>
<comment type="subcellular location">
    <subcellularLocation>
        <location evidence="1">Nucleus</location>
    </subcellularLocation>
</comment>
<dbReference type="PROSITE" id="PS51059">
    <property type="entry name" value="PARP_CATALYTIC"/>
    <property type="match status" value="1"/>
</dbReference>
<evidence type="ECO:0000313" key="13">
    <source>
        <dbReference type="Proteomes" id="UP000663832"/>
    </source>
</evidence>
<feature type="compositionally biased region" description="Basic and acidic residues" evidence="7">
    <location>
        <begin position="246"/>
        <end position="270"/>
    </location>
</feature>
<dbReference type="InterPro" id="IPR012317">
    <property type="entry name" value="Poly(ADP-ribose)pol_cat_dom"/>
</dbReference>
<gene>
    <name evidence="12" type="ORF">BJG266_LOCUS6157</name>
    <name evidence="10" type="ORF">QVE165_LOCUS4640</name>
    <name evidence="11" type="ORF">QVE165_LOCUS4813</name>
</gene>
<dbReference type="EMBL" id="CAJNOM010000018">
    <property type="protein sequence ID" value="CAF0809171.1"/>
    <property type="molecule type" value="Genomic_DNA"/>
</dbReference>
<feature type="compositionally biased region" description="Basic and acidic residues" evidence="7">
    <location>
        <begin position="205"/>
        <end position="232"/>
    </location>
</feature>
<feature type="compositionally biased region" description="Basic and acidic residues" evidence="7">
    <location>
        <begin position="36"/>
        <end position="47"/>
    </location>
</feature>
<feature type="compositionally biased region" description="Acidic residues" evidence="7">
    <location>
        <begin position="276"/>
        <end position="304"/>
    </location>
</feature>
<feature type="domain" description="PARP catalytic" evidence="8">
    <location>
        <begin position="1250"/>
        <end position="1452"/>
    </location>
</feature>
<dbReference type="PANTHER" id="PTHR14453">
    <property type="entry name" value="PARP/ZINC FINGER CCCH TYPE DOMAIN CONTAINING PROTEIN"/>
    <property type="match status" value="1"/>
</dbReference>
<feature type="domain" description="Macro" evidence="9">
    <location>
        <begin position="811"/>
        <end position="999"/>
    </location>
</feature>
<dbReference type="PANTHER" id="PTHR14453:SF67">
    <property type="entry name" value="POLY [ADP-RIBOSE] POLYMERASE"/>
    <property type="match status" value="1"/>
</dbReference>
<dbReference type="Proteomes" id="UP000663832">
    <property type="component" value="Unassembled WGS sequence"/>
</dbReference>
<comment type="caution">
    <text evidence="10">The sequence shown here is derived from an EMBL/GenBank/DDBJ whole genome shotgun (WGS) entry which is preliminary data.</text>
</comment>
<dbReference type="GO" id="GO:1990404">
    <property type="term" value="F:NAD+-protein mono-ADP-ribosyltransferase activity"/>
    <property type="evidence" value="ECO:0007669"/>
    <property type="project" value="TreeGrafter"/>
</dbReference>
<reference evidence="10" key="1">
    <citation type="submission" date="2021-02" db="EMBL/GenBank/DDBJ databases">
        <authorList>
            <person name="Nowell W R."/>
        </authorList>
    </citation>
    <scope>NUCLEOTIDE SEQUENCE</scope>
</reference>
<dbReference type="Pfam" id="PF00644">
    <property type="entry name" value="PARP"/>
    <property type="match status" value="1"/>
</dbReference>
<dbReference type="EMBL" id="CAJNOI010000017">
    <property type="protein sequence ID" value="CAF0819066.1"/>
    <property type="molecule type" value="Genomic_DNA"/>
</dbReference>
<dbReference type="Proteomes" id="UP000663877">
    <property type="component" value="Unassembled WGS sequence"/>
</dbReference>
<evidence type="ECO:0000313" key="10">
    <source>
        <dbReference type="EMBL" id="CAF0809171.1"/>
    </source>
</evidence>
<dbReference type="EC" id="2.4.2.-" evidence="6"/>
<keyword evidence="2 6" id="KW-0328">Glycosyltransferase</keyword>
<dbReference type="PROSITE" id="PS51154">
    <property type="entry name" value="MACRO"/>
    <property type="match status" value="1"/>
</dbReference>
<dbReference type="GO" id="GO:0005737">
    <property type="term" value="C:cytoplasm"/>
    <property type="evidence" value="ECO:0007669"/>
    <property type="project" value="TreeGrafter"/>
</dbReference>
<dbReference type="OrthoDB" id="6133115at2759"/>
<dbReference type="SMART" id="SM00506">
    <property type="entry name" value="A1pp"/>
    <property type="match status" value="1"/>
</dbReference>
<evidence type="ECO:0000256" key="1">
    <source>
        <dbReference type="ARBA" id="ARBA00004123"/>
    </source>
</evidence>
<dbReference type="CDD" id="cd02907">
    <property type="entry name" value="Macro_Af1521_BAL-like"/>
    <property type="match status" value="1"/>
</dbReference>
<feature type="region of interest" description="Disordered" evidence="7">
    <location>
        <begin position="156"/>
        <end position="329"/>
    </location>
</feature>
<dbReference type="Pfam" id="PF01661">
    <property type="entry name" value="Macro"/>
    <property type="match status" value="1"/>
</dbReference>
<keyword evidence="4 6" id="KW-0520">NAD</keyword>
<evidence type="ECO:0000259" key="8">
    <source>
        <dbReference type="PROSITE" id="PS51059"/>
    </source>
</evidence>
<keyword evidence="3 6" id="KW-0808">Transferase</keyword>
<proteinExistence type="predicted"/>
<evidence type="ECO:0000256" key="7">
    <source>
        <dbReference type="SAM" id="MobiDB-lite"/>
    </source>
</evidence>
<dbReference type="SUPFAM" id="SSF52949">
    <property type="entry name" value="Macro domain-like"/>
    <property type="match status" value="1"/>
</dbReference>
<dbReference type="GO" id="GO:0044389">
    <property type="term" value="F:ubiquitin-like protein ligase binding"/>
    <property type="evidence" value="ECO:0007669"/>
    <property type="project" value="TreeGrafter"/>
</dbReference>
<dbReference type="GO" id="GO:0060335">
    <property type="term" value="P:positive regulation of type II interferon-mediated signaling pathway"/>
    <property type="evidence" value="ECO:0007669"/>
    <property type="project" value="TreeGrafter"/>
</dbReference>
<dbReference type="Gene3D" id="3.40.220.10">
    <property type="entry name" value="Leucine Aminopeptidase, subunit E, domain 1"/>
    <property type="match status" value="1"/>
</dbReference>
<organism evidence="10 13">
    <name type="scientific">Adineta steineri</name>
    <dbReference type="NCBI Taxonomy" id="433720"/>
    <lineage>
        <taxon>Eukaryota</taxon>
        <taxon>Metazoa</taxon>
        <taxon>Spiralia</taxon>
        <taxon>Gnathifera</taxon>
        <taxon>Rotifera</taxon>
        <taxon>Eurotatoria</taxon>
        <taxon>Bdelloidea</taxon>
        <taxon>Adinetida</taxon>
        <taxon>Adinetidae</taxon>
        <taxon>Adineta</taxon>
    </lineage>
</organism>
<evidence type="ECO:0000256" key="2">
    <source>
        <dbReference type="ARBA" id="ARBA00022676"/>
    </source>
</evidence>
<evidence type="ECO:0000256" key="4">
    <source>
        <dbReference type="ARBA" id="ARBA00023027"/>
    </source>
</evidence>
<dbReference type="GO" id="GO:0003950">
    <property type="term" value="F:NAD+ poly-ADP-ribosyltransferase activity"/>
    <property type="evidence" value="ECO:0007669"/>
    <property type="project" value="UniProtKB-UniRule"/>
</dbReference>
<dbReference type="Gene3D" id="3.90.228.10">
    <property type="match status" value="1"/>
</dbReference>
<dbReference type="GO" id="GO:0005634">
    <property type="term" value="C:nucleus"/>
    <property type="evidence" value="ECO:0007669"/>
    <property type="project" value="UniProtKB-SubCell"/>
</dbReference>
<evidence type="ECO:0000256" key="5">
    <source>
        <dbReference type="ARBA" id="ARBA00023242"/>
    </source>
</evidence>
<dbReference type="GO" id="GO:0003714">
    <property type="term" value="F:transcription corepressor activity"/>
    <property type="evidence" value="ECO:0007669"/>
    <property type="project" value="TreeGrafter"/>
</dbReference>
<evidence type="ECO:0000259" key="9">
    <source>
        <dbReference type="PROSITE" id="PS51154"/>
    </source>
</evidence>